<dbReference type="InterPro" id="IPR036179">
    <property type="entry name" value="Ig-like_dom_sf"/>
</dbReference>
<dbReference type="Gene3D" id="2.60.40.10">
    <property type="entry name" value="Immunoglobulins"/>
    <property type="match status" value="1"/>
</dbReference>
<comment type="caution">
    <text evidence="1">The sequence shown here is derived from an EMBL/GenBank/DDBJ whole genome shotgun (WGS) entry which is preliminary data.</text>
</comment>
<dbReference type="AlphaFoldDB" id="A0AAV4CXN0"/>
<dbReference type="Proteomes" id="UP000735302">
    <property type="component" value="Unassembled WGS sequence"/>
</dbReference>
<dbReference type="EMBL" id="BLXT01007071">
    <property type="protein sequence ID" value="GFO36481.1"/>
    <property type="molecule type" value="Genomic_DNA"/>
</dbReference>
<dbReference type="SUPFAM" id="SSF48726">
    <property type="entry name" value="Immunoglobulin"/>
    <property type="match status" value="1"/>
</dbReference>
<accession>A0AAV4CXN0</accession>
<protein>
    <submittedName>
        <fullName evidence="1">Titin</fullName>
    </submittedName>
</protein>
<keyword evidence="2" id="KW-1185">Reference proteome</keyword>
<evidence type="ECO:0000313" key="2">
    <source>
        <dbReference type="Proteomes" id="UP000735302"/>
    </source>
</evidence>
<sequence length="97" mass="11332">MSVVASYEIPNQWLFQISWQKVGKEHLLSIGTEVWVKDHNLEIKHQMWPANVGDWNLVFHEARLNDSGVYECQVISTDKLTRRVRLSVVGELMIHFV</sequence>
<dbReference type="InterPro" id="IPR013783">
    <property type="entry name" value="Ig-like_fold"/>
</dbReference>
<dbReference type="CDD" id="cd00096">
    <property type="entry name" value="Ig"/>
    <property type="match status" value="1"/>
</dbReference>
<proteinExistence type="predicted"/>
<evidence type="ECO:0000313" key="1">
    <source>
        <dbReference type="EMBL" id="GFO36481.1"/>
    </source>
</evidence>
<reference evidence="1 2" key="1">
    <citation type="journal article" date="2021" name="Elife">
        <title>Chloroplast acquisition without the gene transfer in kleptoplastic sea slugs, Plakobranchus ocellatus.</title>
        <authorList>
            <person name="Maeda T."/>
            <person name="Takahashi S."/>
            <person name="Yoshida T."/>
            <person name="Shimamura S."/>
            <person name="Takaki Y."/>
            <person name="Nagai Y."/>
            <person name="Toyoda A."/>
            <person name="Suzuki Y."/>
            <person name="Arimoto A."/>
            <person name="Ishii H."/>
            <person name="Satoh N."/>
            <person name="Nishiyama T."/>
            <person name="Hasebe M."/>
            <person name="Maruyama T."/>
            <person name="Minagawa J."/>
            <person name="Obokata J."/>
            <person name="Shigenobu S."/>
        </authorList>
    </citation>
    <scope>NUCLEOTIDE SEQUENCE [LARGE SCALE GENOMIC DNA]</scope>
</reference>
<gene>
    <name evidence="1" type="ORF">PoB_006298600</name>
</gene>
<organism evidence="1 2">
    <name type="scientific">Plakobranchus ocellatus</name>
    <dbReference type="NCBI Taxonomy" id="259542"/>
    <lineage>
        <taxon>Eukaryota</taxon>
        <taxon>Metazoa</taxon>
        <taxon>Spiralia</taxon>
        <taxon>Lophotrochozoa</taxon>
        <taxon>Mollusca</taxon>
        <taxon>Gastropoda</taxon>
        <taxon>Heterobranchia</taxon>
        <taxon>Euthyneura</taxon>
        <taxon>Panpulmonata</taxon>
        <taxon>Sacoglossa</taxon>
        <taxon>Placobranchoidea</taxon>
        <taxon>Plakobranchidae</taxon>
        <taxon>Plakobranchus</taxon>
    </lineage>
</organism>
<name>A0AAV4CXN0_9GAST</name>